<accession>A0A4Y2EDR7</accession>
<dbReference type="AlphaFoldDB" id="A0A4Y2EDR7"/>
<sequence>MSAEFIQFDTFRLLTFCRDTSLLCHFPPFLPNWRDFFLQFPQSGRTACEESISESICCTRDLRTSHGNRIPLLLARKEKDLEERKKKGQNAGPTLPNHFTPEQRTREALLKAKYSKKKGKPEENRRKRNINELPACRVSSLSFFFTVDRKNGKENNKQKFPFSRVENFTPLKLISESG</sequence>
<proteinExistence type="predicted"/>
<name>A0A4Y2EDR7_ARAVE</name>
<feature type="region of interest" description="Disordered" evidence="1">
    <location>
        <begin position="81"/>
        <end position="105"/>
    </location>
</feature>
<keyword evidence="3" id="KW-1185">Reference proteome</keyword>
<evidence type="ECO:0000313" key="2">
    <source>
        <dbReference type="EMBL" id="GBM26937.1"/>
    </source>
</evidence>
<evidence type="ECO:0000256" key="1">
    <source>
        <dbReference type="SAM" id="MobiDB-lite"/>
    </source>
</evidence>
<gene>
    <name evidence="2" type="ORF">AVEN_196881_1</name>
</gene>
<dbReference type="Proteomes" id="UP000499080">
    <property type="component" value="Unassembled WGS sequence"/>
</dbReference>
<evidence type="ECO:0000313" key="3">
    <source>
        <dbReference type="Proteomes" id="UP000499080"/>
    </source>
</evidence>
<comment type="caution">
    <text evidence="2">The sequence shown here is derived from an EMBL/GenBank/DDBJ whole genome shotgun (WGS) entry which is preliminary data.</text>
</comment>
<organism evidence="2 3">
    <name type="scientific">Araneus ventricosus</name>
    <name type="common">Orbweaver spider</name>
    <name type="synonym">Epeira ventricosa</name>
    <dbReference type="NCBI Taxonomy" id="182803"/>
    <lineage>
        <taxon>Eukaryota</taxon>
        <taxon>Metazoa</taxon>
        <taxon>Ecdysozoa</taxon>
        <taxon>Arthropoda</taxon>
        <taxon>Chelicerata</taxon>
        <taxon>Arachnida</taxon>
        <taxon>Araneae</taxon>
        <taxon>Araneomorphae</taxon>
        <taxon>Entelegynae</taxon>
        <taxon>Araneoidea</taxon>
        <taxon>Araneidae</taxon>
        <taxon>Araneus</taxon>
    </lineage>
</organism>
<reference evidence="2 3" key="1">
    <citation type="journal article" date="2019" name="Sci. Rep.">
        <title>Orb-weaving spider Araneus ventricosus genome elucidates the spidroin gene catalogue.</title>
        <authorList>
            <person name="Kono N."/>
            <person name="Nakamura H."/>
            <person name="Ohtoshi R."/>
            <person name="Moran D.A.P."/>
            <person name="Shinohara A."/>
            <person name="Yoshida Y."/>
            <person name="Fujiwara M."/>
            <person name="Mori M."/>
            <person name="Tomita M."/>
            <person name="Arakawa K."/>
        </authorList>
    </citation>
    <scope>NUCLEOTIDE SEQUENCE [LARGE SCALE GENOMIC DNA]</scope>
</reference>
<dbReference type="EMBL" id="BGPR01000573">
    <property type="protein sequence ID" value="GBM26937.1"/>
    <property type="molecule type" value="Genomic_DNA"/>
</dbReference>
<protein>
    <submittedName>
        <fullName evidence="2">Uncharacterized protein</fullName>
    </submittedName>
</protein>